<comment type="function">
    <text evidence="1">The light-harvesting complex (LHC) functions as a light receptor, it captures and delivers excitation energy to photosystems with which it is closely associated. Energy is transferred from the carotenoid and chlorophyll C (or B) to chlorophyll A and the photosynthetic reaction centers where it is used to synthesize ATP and reducing power.</text>
</comment>
<dbReference type="Gene3D" id="1.10.3460.10">
    <property type="entry name" value="Chlorophyll a/b binding protein domain"/>
    <property type="match status" value="1"/>
</dbReference>
<dbReference type="InterPro" id="IPR022796">
    <property type="entry name" value="Chloroa_b-bind"/>
</dbReference>
<feature type="binding site" evidence="7">
    <location>
        <position position="166"/>
    </location>
    <ligand>
        <name>chlorophyll a</name>
        <dbReference type="ChEBI" id="CHEBI:58416"/>
        <label>1</label>
    </ligand>
</feature>
<feature type="binding site" evidence="7">
    <location>
        <position position="47"/>
    </location>
    <ligand>
        <name>chlorophyll a</name>
        <dbReference type="ChEBI" id="CHEBI:58416"/>
        <label>1</label>
    </ligand>
</feature>
<evidence type="ECO:0000256" key="2">
    <source>
        <dbReference type="ARBA" id="ARBA00004229"/>
    </source>
</evidence>
<feature type="binding site" evidence="7">
    <location>
        <position position="171"/>
    </location>
    <ligand>
        <name>chlorophyll a</name>
        <dbReference type="ChEBI" id="CHEBI:58416"/>
        <label>1</label>
    </ligand>
</feature>
<dbReference type="GO" id="GO:0009765">
    <property type="term" value="P:photosynthesis, light harvesting"/>
    <property type="evidence" value="ECO:0007669"/>
    <property type="project" value="InterPro"/>
</dbReference>
<dbReference type="GO" id="GO:0009507">
    <property type="term" value="C:chloroplast"/>
    <property type="evidence" value="ECO:0007669"/>
    <property type="project" value="UniProtKB-SubCell"/>
</dbReference>
<evidence type="ECO:0000256" key="6">
    <source>
        <dbReference type="ARBA" id="ARBA00022640"/>
    </source>
</evidence>
<feature type="binding site" description="axial binding residue" evidence="7">
    <location>
        <position position="142"/>
    </location>
    <ligand>
        <name>chlorophyll b</name>
        <dbReference type="ChEBI" id="CHEBI:61721"/>
        <label>1</label>
    </ligand>
    <ligandPart>
        <name>Mg</name>
        <dbReference type="ChEBI" id="CHEBI:25107"/>
    </ligandPart>
</feature>
<reference evidence="8" key="1">
    <citation type="submission" date="2021-01" db="EMBL/GenBank/DDBJ databases">
        <authorList>
            <person name="Corre E."/>
            <person name="Pelletier E."/>
            <person name="Niang G."/>
            <person name="Scheremetjew M."/>
            <person name="Finn R."/>
            <person name="Kale V."/>
            <person name="Holt S."/>
            <person name="Cochrane G."/>
            <person name="Meng A."/>
            <person name="Brown T."/>
            <person name="Cohen L."/>
        </authorList>
    </citation>
    <scope>NUCLEOTIDE SEQUENCE</scope>
    <source>
        <strain evidence="8">RCC1693</strain>
    </source>
</reference>
<dbReference type="InterPro" id="IPR001344">
    <property type="entry name" value="Chloro_AB-bd_pln"/>
</dbReference>
<evidence type="ECO:0000256" key="5">
    <source>
        <dbReference type="ARBA" id="ARBA00022531"/>
    </source>
</evidence>
<dbReference type="Pfam" id="PF00504">
    <property type="entry name" value="Chloroa_b-bind"/>
    <property type="match status" value="1"/>
</dbReference>
<evidence type="ECO:0000313" key="8">
    <source>
        <dbReference type="EMBL" id="CAD9439415.1"/>
    </source>
</evidence>
<proteinExistence type="inferred from homology"/>
<dbReference type="AlphaFoldDB" id="A0A7S2D0B1"/>
<keyword evidence="7" id="KW-0148">Chlorophyll</keyword>
<accession>A0A7S2D0B1</accession>
<dbReference type="EMBL" id="HBGT01027627">
    <property type="protein sequence ID" value="CAD9439415.1"/>
    <property type="molecule type" value="Transcribed_RNA"/>
</dbReference>
<organism evidence="8">
    <name type="scientific">Florenciella parvula</name>
    <dbReference type="NCBI Taxonomy" id="236787"/>
    <lineage>
        <taxon>Eukaryota</taxon>
        <taxon>Sar</taxon>
        <taxon>Stramenopiles</taxon>
        <taxon>Ochrophyta</taxon>
        <taxon>Dictyochophyceae</taxon>
        <taxon>Florenciellales</taxon>
        <taxon>Florenciella</taxon>
    </lineage>
</organism>
<dbReference type="GO" id="GO:0016020">
    <property type="term" value="C:membrane"/>
    <property type="evidence" value="ECO:0007669"/>
    <property type="project" value="InterPro"/>
</dbReference>
<keyword evidence="7" id="KW-0157">Chromophore</keyword>
<feature type="binding site" evidence="7">
    <location>
        <position position="68"/>
    </location>
    <ligand>
        <name>chlorophyll a</name>
        <dbReference type="ChEBI" id="CHEBI:58416"/>
        <label>1</label>
    </ligand>
</feature>
<evidence type="ECO:0000256" key="3">
    <source>
        <dbReference type="ARBA" id="ARBA00005933"/>
    </source>
</evidence>
<evidence type="ECO:0000256" key="7">
    <source>
        <dbReference type="PIRSR" id="PIRSR601344-1"/>
    </source>
</evidence>
<dbReference type="SUPFAM" id="SSF103511">
    <property type="entry name" value="Chlorophyll a-b binding protein"/>
    <property type="match status" value="1"/>
</dbReference>
<feature type="binding site" description="axial binding residue" evidence="7">
    <location>
        <position position="113"/>
    </location>
    <ligand>
        <name>chlorophyll b</name>
        <dbReference type="ChEBI" id="CHEBI:61721"/>
        <label>1</label>
    </ligand>
    <ligandPart>
        <name>Mg</name>
        <dbReference type="ChEBI" id="CHEBI:25107"/>
    </ligandPart>
</feature>
<comment type="subcellular location">
    <subcellularLocation>
        <location evidence="2">Plastid</location>
        <location evidence="2">Chloroplast</location>
    </subcellularLocation>
</comment>
<dbReference type="GO" id="GO:0016168">
    <property type="term" value="F:chlorophyll binding"/>
    <property type="evidence" value="ECO:0007669"/>
    <property type="project" value="UniProtKB-KW"/>
</dbReference>
<comment type="similarity">
    <text evidence="3">Belongs to the fucoxanthin chlorophyll protein family.</text>
</comment>
<name>A0A7S2D0B1_9STRA</name>
<evidence type="ECO:0000256" key="1">
    <source>
        <dbReference type="ARBA" id="ARBA00004022"/>
    </source>
</evidence>
<feature type="binding site" description="axial binding residue" evidence="7">
    <location>
        <position position="70"/>
    </location>
    <ligand>
        <name>chlorophyll b</name>
        <dbReference type="ChEBI" id="CHEBI:61721"/>
        <label>1</label>
    </ligand>
    <ligandPart>
        <name>Mg</name>
        <dbReference type="ChEBI" id="CHEBI:25107"/>
    </ligandPart>
</feature>
<protein>
    <recommendedName>
        <fullName evidence="9">Chlorophyll a-b binding protein, chloroplastic</fullName>
    </recommendedName>
</protein>
<evidence type="ECO:0008006" key="9">
    <source>
        <dbReference type="Google" id="ProtNLM"/>
    </source>
</evidence>
<feature type="binding site" evidence="7">
    <location>
        <position position="65"/>
    </location>
    <ligand>
        <name>chlorophyll a</name>
        <dbReference type="ChEBI" id="CHEBI:58416"/>
        <label>1</label>
    </ligand>
</feature>
<sequence>MAKRGKASPAPAPVQGVRSAALPFTTAPPSLDGSMIGDVGFDPLGLSMNTDYMPFESIKWYREAELQHGRVAQLAWLGFVFPNIYHFPSDATHNFGELNALAAVRAVPQWGLVQLAVFVGALEAQRYAKCIKGDNAAGDVGLGQGGFNPFGFEYTQEEYEEKQLQEIKHCRLAMLGVLGVWWQGILSGQGVIQQIGGAFDAPDYYGKAGYYFPDGI</sequence>
<keyword evidence="6" id="KW-0934">Plastid</keyword>
<dbReference type="PANTHER" id="PTHR21649">
    <property type="entry name" value="CHLOROPHYLL A/B BINDING PROTEIN"/>
    <property type="match status" value="1"/>
</dbReference>
<keyword evidence="5" id="KW-0602">Photosynthesis</keyword>
<keyword evidence="4" id="KW-0150">Chloroplast</keyword>
<gene>
    <name evidence="8" type="ORF">FPAR1323_LOCUS14368</name>
</gene>
<feature type="binding site" evidence="7">
    <location>
        <position position="183"/>
    </location>
    <ligand>
        <name>chlorophyll a</name>
        <dbReference type="ChEBI" id="CHEBI:58416"/>
        <label>1</label>
    </ligand>
</feature>
<evidence type="ECO:0000256" key="4">
    <source>
        <dbReference type="ARBA" id="ARBA00022528"/>
    </source>
</evidence>